<protein>
    <submittedName>
        <fullName evidence="1">Uncharacterized protein</fullName>
    </submittedName>
</protein>
<sequence length="68" mass="7910">MENIYSLSSESPYHISFGVRCICSRRTVHVLASTDPAKISGYWPISRRGPAIRRSWHASFWRSKDRQN</sequence>
<organism evidence="1 2">
    <name type="scientific">Ceratodon purpureus</name>
    <name type="common">Fire moss</name>
    <name type="synonym">Dicranum purpureum</name>
    <dbReference type="NCBI Taxonomy" id="3225"/>
    <lineage>
        <taxon>Eukaryota</taxon>
        <taxon>Viridiplantae</taxon>
        <taxon>Streptophyta</taxon>
        <taxon>Embryophyta</taxon>
        <taxon>Bryophyta</taxon>
        <taxon>Bryophytina</taxon>
        <taxon>Bryopsida</taxon>
        <taxon>Dicranidae</taxon>
        <taxon>Pseudoditrichales</taxon>
        <taxon>Ditrichaceae</taxon>
        <taxon>Ceratodon</taxon>
    </lineage>
</organism>
<accession>A0A8T0IU66</accession>
<reference evidence="1" key="1">
    <citation type="submission" date="2020-06" db="EMBL/GenBank/DDBJ databases">
        <title>WGS assembly of Ceratodon purpureus strain R40.</title>
        <authorList>
            <person name="Carey S.B."/>
            <person name="Jenkins J."/>
            <person name="Shu S."/>
            <person name="Lovell J.T."/>
            <person name="Sreedasyam A."/>
            <person name="Maumus F."/>
            <person name="Tiley G.P."/>
            <person name="Fernandez-Pozo N."/>
            <person name="Barry K."/>
            <person name="Chen C."/>
            <person name="Wang M."/>
            <person name="Lipzen A."/>
            <person name="Daum C."/>
            <person name="Saski C.A."/>
            <person name="Payton A.C."/>
            <person name="Mcbreen J.C."/>
            <person name="Conrad R.E."/>
            <person name="Kollar L.M."/>
            <person name="Olsson S."/>
            <person name="Huttunen S."/>
            <person name="Landis J.B."/>
            <person name="Wickett N.J."/>
            <person name="Johnson M.G."/>
            <person name="Rensing S.A."/>
            <person name="Grimwood J."/>
            <person name="Schmutz J."/>
            <person name="Mcdaniel S.F."/>
        </authorList>
    </citation>
    <scope>NUCLEOTIDE SEQUENCE</scope>
    <source>
        <strain evidence="1">R40</strain>
    </source>
</reference>
<dbReference type="Proteomes" id="UP000822688">
    <property type="component" value="Chromosome 2"/>
</dbReference>
<evidence type="ECO:0000313" key="2">
    <source>
        <dbReference type="Proteomes" id="UP000822688"/>
    </source>
</evidence>
<gene>
    <name evidence="1" type="ORF">KC19_2G109100</name>
</gene>
<proteinExistence type="predicted"/>
<dbReference type="EMBL" id="CM026422">
    <property type="protein sequence ID" value="KAG0586687.1"/>
    <property type="molecule type" value="Genomic_DNA"/>
</dbReference>
<name>A0A8T0IU66_CERPU</name>
<evidence type="ECO:0000313" key="1">
    <source>
        <dbReference type="EMBL" id="KAG0586687.1"/>
    </source>
</evidence>
<dbReference type="AlphaFoldDB" id="A0A8T0IU66"/>
<keyword evidence="2" id="KW-1185">Reference proteome</keyword>
<comment type="caution">
    <text evidence="1">The sequence shown here is derived from an EMBL/GenBank/DDBJ whole genome shotgun (WGS) entry which is preliminary data.</text>
</comment>